<evidence type="ECO:0000256" key="8">
    <source>
        <dbReference type="ARBA" id="ARBA00022777"/>
    </source>
</evidence>
<evidence type="ECO:0000256" key="7">
    <source>
        <dbReference type="ARBA" id="ARBA00022741"/>
    </source>
</evidence>
<dbReference type="Gene3D" id="1.10.287.130">
    <property type="match status" value="1"/>
</dbReference>
<keyword evidence="9" id="KW-0067">ATP-binding</keyword>
<dbReference type="EMBL" id="CP009920">
    <property type="protein sequence ID" value="AJI22445.1"/>
    <property type="molecule type" value="Genomic_DNA"/>
</dbReference>
<dbReference type="Gene3D" id="6.10.340.10">
    <property type="match status" value="1"/>
</dbReference>
<name>A0A0B6AC20_PRIM2</name>
<evidence type="ECO:0000256" key="3">
    <source>
        <dbReference type="ARBA" id="ARBA00012438"/>
    </source>
</evidence>
<dbReference type="PANTHER" id="PTHR45453:SF1">
    <property type="entry name" value="PHOSPHATE REGULON SENSOR PROTEIN PHOR"/>
    <property type="match status" value="1"/>
</dbReference>
<evidence type="ECO:0000256" key="12">
    <source>
        <dbReference type="SAM" id="Phobius"/>
    </source>
</evidence>
<keyword evidence="10" id="KW-0902">Two-component regulatory system</keyword>
<dbReference type="InterPro" id="IPR003661">
    <property type="entry name" value="HisK_dim/P_dom"/>
</dbReference>
<dbReference type="InterPro" id="IPR050351">
    <property type="entry name" value="BphY/WalK/GraS-like"/>
</dbReference>
<dbReference type="PRINTS" id="PR00344">
    <property type="entry name" value="BCTRLSENSOR"/>
</dbReference>
<keyword evidence="11 12" id="KW-0472">Membrane</keyword>
<dbReference type="RefSeq" id="WP_034650212.1">
    <property type="nucleotide sequence ID" value="NZ_BCVB01000006.1"/>
</dbReference>
<dbReference type="CDD" id="cd06225">
    <property type="entry name" value="HAMP"/>
    <property type="match status" value="1"/>
</dbReference>
<dbReference type="HOGENOM" id="CLU_000445_89_6_9"/>
<dbReference type="Gene3D" id="3.30.565.10">
    <property type="entry name" value="Histidine kinase-like ATPase, C-terminal domain"/>
    <property type="match status" value="1"/>
</dbReference>
<dbReference type="FunFam" id="3.30.565.10:FF:000006">
    <property type="entry name" value="Sensor histidine kinase WalK"/>
    <property type="match status" value="1"/>
</dbReference>
<dbReference type="PROSITE" id="PS50109">
    <property type="entry name" value="HIS_KIN"/>
    <property type="match status" value="1"/>
</dbReference>
<sequence>MGKIKKWMNRATLKAQFVLSFHVILLYSLLATLLTWGIVISVNWFFMPGALNPANYYEKQIPDILQFVKKKEDALLSKDAKNQVESVIPLEGMDYQIMNKEGQIVYGSMSTSYTKSKRDFYSQVNTNIHSGKYIIKVYPLFDSKDEVNGAIALRYQLNMASANPNIKWIVALVTFLSLASPFLYFYLFAYLFGRRFSKKIERPFNELMTAAKNIQHNNLDFSLSVTQDAKELSQLLHAFEEMRKELKQSLAKQWQLEEDRKDMTAAIAHDLRTPLTIIHGHTEILIEGSKKDAERLNRYLHTIYTNTQRSIQLLNQLQEVSVIENPGFTVKREPIDIYTFVHEKADEFQLLCQKKEITFLSSISEADGPNQFYGDPQRISQVLDNVITNCIRYTPERGEIAWNTVIHHSEVIFEIHDTGPGFTLSNKEQLFKKFYREDASRTSGHGNLGLGLYIAHSIVKNHGGSITADNKETGGSLFKIVLPMGKK</sequence>
<dbReference type="SUPFAM" id="SSF47384">
    <property type="entry name" value="Homodimeric domain of signal transducing histidine kinase"/>
    <property type="match status" value="1"/>
</dbReference>
<dbReference type="SUPFAM" id="SSF158472">
    <property type="entry name" value="HAMP domain-like"/>
    <property type="match status" value="1"/>
</dbReference>
<evidence type="ECO:0000256" key="10">
    <source>
        <dbReference type="ARBA" id="ARBA00023012"/>
    </source>
</evidence>
<dbReference type="Pfam" id="PF02518">
    <property type="entry name" value="HATPase_c"/>
    <property type="match status" value="1"/>
</dbReference>
<evidence type="ECO:0000256" key="2">
    <source>
        <dbReference type="ARBA" id="ARBA00004651"/>
    </source>
</evidence>
<keyword evidence="12" id="KW-0812">Transmembrane</keyword>
<feature type="transmembrane region" description="Helical" evidence="12">
    <location>
        <begin position="21"/>
        <end position="46"/>
    </location>
</feature>
<dbReference type="GO" id="GO:0004721">
    <property type="term" value="F:phosphoprotein phosphatase activity"/>
    <property type="evidence" value="ECO:0007669"/>
    <property type="project" value="TreeGrafter"/>
</dbReference>
<reference evidence="13 14" key="1">
    <citation type="journal article" date="2015" name="Genome Announc.">
        <title>Complete genome sequences for 35 biothreat assay-relevant bacillus species.</title>
        <authorList>
            <person name="Johnson S.L."/>
            <person name="Daligault H.E."/>
            <person name="Davenport K.W."/>
            <person name="Jaissle J."/>
            <person name="Frey K.G."/>
            <person name="Ladner J.T."/>
            <person name="Broomall S.M."/>
            <person name="Bishop-Lilly K.A."/>
            <person name="Bruce D.C."/>
            <person name="Gibbons H.S."/>
            <person name="Coyne S.R."/>
            <person name="Lo C.C."/>
            <person name="Meincke L."/>
            <person name="Munk A.C."/>
            <person name="Koroleva G.I."/>
            <person name="Rosenzweig C.N."/>
            <person name="Palacios G.F."/>
            <person name="Redden C.L."/>
            <person name="Minogue T.D."/>
            <person name="Chain P.S."/>
        </authorList>
    </citation>
    <scope>NUCLEOTIDE SEQUENCE [LARGE SCALE GENOMIC DNA]</scope>
    <source>
        <strain evidence="14">ATCC 14581 / DSM 32 / JCM 2506 / NBRC 15308 / NCIMB 9376 / NCTC 10342 / NRRL B-14308 / VKM B-512</strain>
    </source>
</reference>
<dbReference type="PROSITE" id="PS50885">
    <property type="entry name" value="HAMP"/>
    <property type="match status" value="1"/>
</dbReference>
<dbReference type="PANTHER" id="PTHR45453">
    <property type="entry name" value="PHOSPHATE REGULON SENSOR PROTEIN PHOR"/>
    <property type="match status" value="1"/>
</dbReference>
<dbReference type="Proteomes" id="UP000031829">
    <property type="component" value="Chromosome"/>
</dbReference>
<gene>
    <name evidence="13" type="ORF">BG04_342</name>
</gene>
<dbReference type="InterPro" id="IPR036890">
    <property type="entry name" value="HATPase_C_sf"/>
</dbReference>
<organism evidence="13 14">
    <name type="scientific">Priestia megaterium (strain ATCC 14581 / DSM 32 / CCUG 1817 / JCM 2506 / NBRC 15308 / NCIMB 9376 / NCTC 10342 / NRRL B-14308 / VKM B-512 / Ford 19)</name>
    <name type="common">Bacillus megaterium</name>
    <dbReference type="NCBI Taxonomy" id="1348623"/>
    <lineage>
        <taxon>Bacteria</taxon>
        <taxon>Bacillati</taxon>
        <taxon>Bacillota</taxon>
        <taxon>Bacilli</taxon>
        <taxon>Bacillales</taxon>
        <taxon>Bacillaceae</taxon>
        <taxon>Priestia</taxon>
    </lineage>
</organism>
<dbReference type="GO" id="GO:0005524">
    <property type="term" value="F:ATP binding"/>
    <property type="evidence" value="ECO:0007669"/>
    <property type="project" value="UniProtKB-KW"/>
</dbReference>
<keyword evidence="7" id="KW-0547">Nucleotide-binding</keyword>
<evidence type="ECO:0000256" key="9">
    <source>
        <dbReference type="ARBA" id="ARBA00022840"/>
    </source>
</evidence>
<evidence type="ECO:0000256" key="4">
    <source>
        <dbReference type="ARBA" id="ARBA00022475"/>
    </source>
</evidence>
<evidence type="ECO:0000256" key="1">
    <source>
        <dbReference type="ARBA" id="ARBA00000085"/>
    </source>
</evidence>
<evidence type="ECO:0000256" key="6">
    <source>
        <dbReference type="ARBA" id="ARBA00022679"/>
    </source>
</evidence>
<dbReference type="GO" id="GO:0000155">
    <property type="term" value="F:phosphorelay sensor kinase activity"/>
    <property type="evidence" value="ECO:0007669"/>
    <property type="project" value="InterPro"/>
</dbReference>
<protein>
    <recommendedName>
        <fullName evidence="3">histidine kinase</fullName>
        <ecNumber evidence="3">2.7.13.3</ecNumber>
    </recommendedName>
</protein>
<dbReference type="SMART" id="SM00304">
    <property type="entry name" value="HAMP"/>
    <property type="match status" value="1"/>
</dbReference>
<comment type="catalytic activity">
    <reaction evidence="1">
        <text>ATP + protein L-histidine = ADP + protein N-phospho-L-histidine.</text>
        <dbReference type="EC" id="2.7.13.3"/>
    </reaction>
</comment>
<proteinExistence type="predicted"/>
<evidence type="ECO:0000256" key="11">
    <source>
        <dbReference type="ARBA" id="ARBA00023136"/>
    </source>
</evidence>
<dbReference type="GeneID" id="93643853"/>
<dbReference type="SUPFAM" id="SSF55874">
    <property type="entry name" value="ATPase domain of HSP90 chaperone/DNA topoisomerase II/histidine kinase"/>
    <property type="match status" value="1"/>
</dbReference>
<dbReference type="KEGG" id="bmeg:BG04_342"/>
<comment type="subcellular location">
    <subcellularLocation>
        <location evidence="2">Cell membrane</location>
        <topology evidence="2">Multi-pass membrane protein</topology>
    </subcellularLocation>
</comment>
<keyword evidence="4" id="KW-1003">Cell membrane</keyword>
<dbReference type="InterPro" id="IPR005467">
    <property type="entry name" value="His_kinase_dom"/>
</dbReference>
<keyword evidence="6" id="KW-0808">Transferase</keyword>
<keyword evidence="5" id="KW-0597">Phosphoprotein</keyword>
<dbReference type="CDD" id="cd00082">
    <property type="entry name" value="HisKA"/>
    <property type="match status" value="1"/>
</dbReference>
<dbReference type="SMART" id="SM00388">
    <property type="entry name" value="HisKA"/>
    <property type="match status" value="1"/>
</dbReference>
<keyword evidence="12" id="KW-1133">Transmembrane helix</keyword>
<evidence type="ECO:0000313" key="13">
    <source>
        <dbReference type="EMBL" id="AJI22445.1"/>
    </source>
</evidence>
<dbReference type="InterPro" id="IPR036097">
    <property type="entry name" value="HisK_dim/P_sf"/>
</dbReference>
<dbReference type="InterPro" id="IPR003594">
    <property type="entry name" value="HATPase_dom"/>
</dbReference>
<dbReference type="EC" id="2.7.13.3" evidence="3"/>
<keyword evidence="8" id="KW-0418">Kinase</keyword>
<dbReference type="Pfam" id="PF00512">
    <property type="entry name" value="HisKA"/>
    <property type="match status" value="1"/>
</dbReference>
<evidence type="ECO:0000313" key="14">
    <source>
        <dbReference type="Proteomes" id="UP000031829"/>
    </source>
</evidence>
<dbReference type="CDD" id="cd00075">
    <property type="entry name" value="HATPase"/>
    <property type="match status" value="1"/>
</dbReference>
<evidence type="ECO:0000256" key="5">
    <source>
        <dbReference type="ARBA" id="ARBA00022553"/>
    </source>
</evidence>
<dbReference type="Pfam" id="PF00672">
    <property type="entry name" value="HAMP"/>
    <property type="match status" value="1"/>
</dbReference>
<dbReference type="InterPro" id="IPR004358">
    <property type="entry name" value="Sig_transdc_His_kin-like_C"/>
</dbReference>
<dbReference type="GO" id="GO:0016036">
    <property type="term" value="P:cellular response to phosphate starvation"/>
    <property type="evidence" value="ECO:0007669"/>
    <property type="project" value="TreeGrafter"/>
</dbReference>
<feature type="transmembrane region" description="Helical" evidence="12">
    <location>
        <begin position="168"/>
        <end position="192"/>
    </location>
</feature>
<accession>A0A0B6AC20</accession>
<dbReference type="SMART" id="SM00387">
    <property type="entry name" value="HATPase_c"/>
    <property type="match status" value="1"/>
</dbReference>
<dbReference type="GO" id="GO:0005886">
    <property type="term" value="C:plasma membrane"/>
    <property type="evidence" value="ECO:0007669"/>
    <property type="project" value="UniProtKB-SubCell"/>
</dbReference>
<dbReference type="AlphaFoldDB" id="A0A0B6AC20"/>
<dbReference type="InterPro" id="IPR003660">
    <property type="entry name" value="HAMP_dom"/>
</dbReference>